<accession>A0AAD7GV64</accession>
<organism evidence="2 3">
    <name type="scientific">Mycena metata</name>
    <dbReference type="NCBI Taxonomy" id="1033252"/>
    <lineage>
        <taxon>Eukaryota</taxon>
        <taxon>Fungi</taxon>
        <taxon>Dikarya</taxon>
        <taxon>Basidiomycota</taxon>
        <taxon>Agaricomycotina</taxon>
        <taxon>Agaricomycetes</taxon>
        <taxon>Agaricomycetidae</taxon>
        <taxon>Agaricales</taxon>
        <taxon>Marasmiineae</taxon>
        <taxon>Mycenaceae</taxon>
        <taxon>Mycena</taxon>
    </lineage>
</organism>
<proteinExistence type="predicted"/>
<dbReference type="AlphaFoldDB" id="A0AAD7GV64"/>
<protein>
    <submittedName>
        <fullName evidence="2">Uncharacterized protein</fullName>
    </submittedName>
</protein>
<name>A0AAD7GV64_9AGAR</name>
<evidence type="ECO:0000256" key="1">
    <source>
        <dbReference type="SAM" id="MobiDB-lite"/>
    </source>
</evidence>
<sequence length="209" mass="23278">MVNNVEHSFYKCAVWIIPEVEIPGSAFERRRYKRKGVRVGRDKICTGIRIWTCSQVETRREKVVIGQGGLGSNVKVRASARREQDEAGLGVAIDSTKRSNGSAGPDKTGADRNGPVCGSKSAGVERGAMDSKQRSGGKPSSALDRDTMCRRLVGVKCLERTRCPYEVRTKGSEDCRRGVPGKNSFKRCRDPGELRMKWDDARDQEELWE</sequence>
<evidence type="ECO:0000313" key="2">
    <source>
        <dbReference type="EMBL" id="KAJ7705952.1"/>
    </source>
</evidence>
<reference evidence="2" key="1">
    <citation type="submission" date="2023-03" db="EMBL/GenBank/DDBJ databases">
        <title>Massive genome expansion in bonnet fungi (Mycena s.s.) driven by repeated elements and novel gene families across ecological guilds.</title>
        <authorList>
            <consortium name="Lawrence Berkeley National Laboratory"/>
            <person name="Harder C.B."/>
            <person name="Miyauchi S."/>
            <person name="Viragh M."/>
            <person name="Kuo A."/>
            <person name="Thoen E."/>
            <person name="Andreopoulos B."/>
            <person name="Lu D."/>
            <person name="Skrede I."/>
            <person name="Drula E."/>
            <person name="Henrissat B."/>
            <person name="Morin E."/>
            <person name="Kohler A."/>
            <person name="Barry K."/>
            <person name="LaButti K."/>
            <person name="Morin E."/>
            <person name="Salamov A."/>
            <person name="Lipzen A."/>
            <person name="Mereny Z."/>
            <person name="Hegedus B."/>
            <person name="Baldrian P."/>
            <person name="Stursova M."/>
            <person name="Weitz H."/>
            <person name="Taylor A."/>
            <person name="Grigoriev I.V."/>
            <person name="Nagy L.G."/>
            <person name="Martin F."/>
            <person name="Kauserud H."/>
        </authorList>
    </citation>
    <scope>NUCLEOTIDE SEQUENCE</scope>
    <source>
        <strain evidence="2">CBHHK182m</strain>
    </source>
</reference>
<gene>
    <name evidence="2" type="ORF">B0H16DRAFT_1704442</name>
</gene>
<comment type="caution">
    <text evidence="2">The sequence shown here is derived from an EMBL/GenBank/DDBJ whole genome shotgun (WGS) entry which is preliminary data.</text>
</comment>
<dbReference type="Proteomes" id="UP001215598">
    <property type="component" value="Unassembled WGS sequence"/>
</dbReference>
<evidence type="ECO:0000313" key="3">
    <source>
        <dbReference type="Proteomes" id="UP001215598"/>
    </source>
</evidence>
<keyword evidence="3" id="KW-1185">Reference proteome</keyword>
<dbReference type="EMBL" id="JARKIB010000461">
    <property type="protein sequence ID" value="KAJ7705952.1"/>
    <property type="molecule type" value="Genomic_DNA"/>
</dbReference>
<feature type="region of interest" description="Disordered" evidence="1">
    <location>
        <begin position="77"/>
        <end position="145"/>
    </location>
</feature>